<reference evidence="3" key="1">
    <citation type="journal article" date="2023" name="Mol. Phylogenet. Evol.">
        <title>Genome-scale phylogeny and comparative genomics of the fungal order Sordariales.</title>
        <authorList>
            <person name="Hensen N."/>
            <person name="Bonometti L."/>
            <person name="Westerberg I."/>
            <person name="Brannstrom I.O."/>
            <person name="Guillou S."/>
            <person name="Cros-Aarteil S."/>
            <person name="Calhoun S."/>
            <person name="Haridas S."/>
            <person name="Kuo A."/>
            <person name="Mondo S."/>
            <person name="Pangilinan J."/>
            <person name="Riley R."/>
            <person name="LaButti K."/>
            <person name="Andreopoulos B."/>
            <person name="Lipzen A."/>
            <person name="Chen C."/>
            <person name="Yan M."/>
            <person name="Daum C."/>
            <person name="Ng V."/>
            <person name="Clum A."/>
            <person name="Steindorff A."/>
            <person name="Ohm R.A."/>
            <person name="Martin F."/>
            <person name="Silar P."/>
            <person name="Natvig D.O."/>
            <person name="Lalanne C."/>
            <person name="Gautier V."/>
            <person name="Ament-Velasquez S.L."/>
            <person name="Kruys A."/>
            <person name="Hutchinson M.I."/>
            <person name="Powell A.J."/>
            <person name="Barry K."/>
            <person name="Miller A.N."/>
            <person name="Grigoriev I.V."/>
            <person name="Debuchy R."/>
            <person name="Gladieux P."/>
            <person name="Hiltunen Thoren M."/>
            <person name="Johannesson H."/>
        </authorList>
    </citation>
    <scope>NUCLEOTIDE SEQUENCE</scope>
    <source>
        <strain evidence="3">CBS 626.80</strain>
    </source>
</reference>
<dbReference type="SUPFAM" id="SSF101690">
    <property type="entry name" value="PAZ domain"/>
    <property type="match status" value="1"/>
</dbReference>
<accession>A0AAN6NPX4</accession>
<dbReference type="Pfam" id="PF02170">
    <property type="entry name" value="PAZ"/>
    <property type="match status" value="1"/>
</dbReference>
<evidence type="ECO:0000259" key="2">
    <source>
        <dbReference type="PROSITE" id="PS50822"/>
    </source>
</evidence>
<dbReference type="InterPro" id="IPR036397">
    <property type="entry name" value="RNaseH_sf"/>
</dbReference>
<dbReference type="InterPro" id="IPR012337">
    <property type="entry name" value="RNaseH-like_sf"/>
</dbReference>
<dbReference type="SMART" id="SM00950">
    <property type="entry name" value="Piwi"/>
    <property type="match status" value="1"/>
</dbReference>
<feature type="region of interest" description="Disordered" evidence="1">
    <location>
        <begin position="1"/>
        <end position="75"/>
    </location>
</feature>
<dbReference type="Proteomes" id="UP001303222">
    <property type="component" value="Unassembled WGS sequence"/>
</dbReference>
<dbReference type="Pfam" id="PF02171">
    <property type="entry name" value="Piwi"/>
    <property type="match status" value="1"/>
</dbReference>
<evidence type="ECO:0000313" key="4">
    <source>
        <dbReference type="Proteomes" id="UP001303222"/>
    </source>
</evidence>
<dbReference type="InterPro" id="IPR032472">
    <property type="entry name" value="ArgoL2"/>
</dbReference>
<dbReference type="InterPro" id="IPR003165">
    <property type="entry name" value="Piwi"/>
</dbReference>
<dbReference type="Gene3D" id="3.30.420.10">
    <property type="entry name" value="Ribonuclease H-like superfamily/Ribonuclease H"/>
    <property type="match status" value="1"/>
</dbReference>
<proteinExistence type="predicted"/>
<dbReference type="InterPro" id="IPR014811">
    <property type="entry name" value="ArgoL1"/>
</dbReference>
<dbReference type="CDD" id="cd02846">
    <property type="entry name" value="PAZ_argonaute_like"/>
    <property type="match status" value="1"/>
</dbReference>
<dbReference type="SMART" id="SM00949">
    <property type="entry name" value="PAZ"/>
    <property type="match status" value="1"/>
</dbReference>
<dbReference type="Gene3D" id="2.170.260.10">
    <property type="entry name" value="paz domain"/>
    <property type="match status" value="1"/>
</dbReference>
<feature type="region of interest" description="Disordered" evidence="1">
    <location>
        <begin position="965"/>
        <end position="986"/>
    </location>
</feature>
<dbReference type="Pfam" id="PF16488">
    <property type="entry name" value="ArgoL2"/>
    <property type="match status" value="1"/>
</dbReference>
<dbReference type="SUPFAM" id="SSF53098">
    <property type="entry name" value="Ribonuclease H-like"/>
    <property type="match status" value="1"/>
</dbReference>
<dbReference type="InterPro" id="IPR032474">
    <property type="entry name" value="Argonaute_N"/>
</dbReference>
<protein>
    <submittedName>
        <fullName evidence="3">Piwi domain-containing protein</fullName>
    </submittedName>
</protein>
<dbReference type="PROSITE" id="PS50822">
    <property type="entry name" value="PIWI"/>
    <property type="match status" value="1"/>
</dbReference>
<keyword evidence="4" id="KW-1185">Reference proteome</keyword>
<organism evidence="3 4">
    <name type="scientific">Pseudoneurospora amorphoporcata</name>
    <dbReference type="NCBI Taxonomy" id="241081"/>
    <lineage>
        <taxon>Eukaryota</taxon>
        <taxon>Fungi</taxon>
        <taxon>Dikarya</taxon>
        <taxon>Ascomycota</taxon>
        <taxon>Pezizomycotina</taxon>
        <taxon>Sordariomycetes</taxon>
        <taxon>Sordariomycetidae</taxon>
        <taxon>Sordariales</taxon>
        <taxon>Sordariaceae</taxon>
        <taxon>Pseudoneurospora</taxon>
    </lineage>
</organism>
<dbReference type="PANTHER" id="PTHR22891">
    <property type="entry name" value="EUKARYOTIC TRANSLATION INITIATION FACTOR 2C"/>
    <property type="match status" value="1"/>
</dbReference>
<dbReference type="InterPro" id="IPR036085">
    <property type="entry name" value="PAZ_dom_sf"/>
</dbReference>
<dbReference type="InterPro" id="IPR045246">
    <property type="entry name" value="Piwi_ago-like"/>
</dbReference>
<dbReference type="Pfam" id="PF16486">
    <property type="entry name" value="ArgoN"/>
    <property type="match status" value="1"/>
</dbReference>
<dbReference type="InterPro" id="IPR003100">
    <property type="entry name" value="PAZ_dom"/>
</dbReference>
<name>A0AAN6NPX4_9PEZI</name>
<feature type="compositionally biased region" description="Low complexity" evidence="1">
    <location>
        <begin position="27"/>
        <end position="49"/>
    </location>
</feature>
<dbReference type="AlphaFoldDB" id="A0AAN6NPX4"/>
<feature type="domain" description="Piwi" evidence="2">
    <location>
        <begin position="630"/>
        <end position="925"/>
    </location>
</feature>
<comment type="caution">
    <text evidence="3">The sequence shown here is derived from an EMBL/GenBank/DDBJ whole genome shotgun (WGS) entry which is preliminary data.</text>
</comment>
<reference evidence="3" key="2">
    <citation type="submission" date="2023-06" db="EMBL/GenBank/DDBJ databases">
        <authorList>
            <consortium name="Lawrence Berkeley National Laboratory"/>
            <person name="Mondo S.J."/>
            <person name="Hensen N."/>
            <person name="Bonometti L."/>
            <person name="Westerberg I."/>
            <person name="Brannstrom I.O."/>
            <person name="Guillou S."/>
            <person name="Cros-Aarteil S."/>
            <person name="Calhoun S."/>
            <person name="Haridas S."/>
            <person name="Kuo A."/>
            <person name="Pangilinan J."/>
            <person name="Riley R."/>
            <person name="Labutti K."/>
            <person name="Andreopoulos B."/>
            <person name="Lipzen A."/>
            <person name="Chen C."/>
            <person name="Yanf M."/>
            <person name="Daum C."/>
            <person name="Ng V."/>
            <person name="Clum A."/>
            <person name="Steindorff A."/>
            <person name="Ohm R."/>
            <person name="Martin F."/>
            <person name="Silar P."/>
            <person name="Natvig D."/>
            <person name="Lalanne C."/>
            <person name="Gautier V."/>
            <person name="Ament-Velasquez S.L."/>
            <person name="Kruys A."/>
            <person name="Hutchinson M.I."/>
            <person name="Powell A.J."/>
            <person name="Barry K."/>
            <person name="Miller A.N."/>
            <person name="Grigoriev I.V."/>
            <person name="Debuchy R."/>
            <person name="Gladieux P."/>
            <person name="Thoren M.H."/>
            <person name="Johannesson H."/>
        </authorList>
    </citation>
    <scope>NUCLEOTIDE SEQUENCE</scope>
    <source>
        <strain evidence="3">CBS 626.80</strain>
    </source>
</reference>
<dbReference type="Pfam" id="PF08699">
    <property type="entry name" value="ArgoL1"/>
    <property type="match status" value="1"/>
</dbReference>
<evidence type="ECO:0000256" key="1">
    <source>
        <dbReference type="SAM" id="MobiDB-lite"/>
    </source>
</evidence>
<dbReference type="SMART" id="SM01163">
    <property type="entry name" value="DUF1785"/>
    <property type="match status" value="1"/>
</dbReference>
<dbReference type="Gene3D" id="3.40.50.2300">
    <property type="match status" value="1"/>
</dbReference>
<dbReference type="EMBL" id="MU859323">
    <property type="protein sequence ID" value="KAK3947682.1"/>
    <property type="molecule type" value="Genomic_DNA"/>
</dbReference>
<evidence type="ECO:0000313" key="3">
    <source>
        <dbReference type="EMBL" id="KAK3947682.1"/>
    </source>
</evidence>
<dbReference type="GO" id="GO:0003723">
    <property type="term" value="F:RNA binding"/>
    <property type="evidence" value="ECO:0007669"/>
    <property type="project" value="InterPro"/>
</dbReference>
<gene>
    <name evidence="3" type="ORF">QBC32DRAFT_383387</name>
</gene>
<sequence length="999" mass="111804">MSAPGSPKMSGQKITLPSRPAGPPQSPTQTRSPSDGAAASGAAPAQAHSNFPPSLGYDPGRTETRAPLSHEERVGKRLDLPADAYLKADVGSTFASRSGFNTEGNSVMVSVNQYPVTRLANMDVSQYDVALSPEPTGGVVYDKVWKSKKVQQKLASVTPKPWIYDGRKLAWLAQAVDEMRIMVDLDEENGRKPKPGAEKKNVFYLTIRPTGKVRLMSLKAYLEKKAPWDNHVLECMSFLDHLLRQGPSERMTTIKRSFFHPSMPSYDLDLVLSAYKGVYASFRLSQNIKPIGLGVNVDVSNQAFWKANTADKMMKYIINVYGGVRKLPGMQVLNDQQVTDALKPVVRGNTLEPSEAFRAIRRLKGCRFTLLHRPEEKKEYKIKGFAFDKTGKIGGKDGMNSYHVKFNWKNNGTEKLISIRDYMREKYGKALIHSAGWPVIETTRAGSFPAEFCNIVSFNQYNFKLSPDQTAAMIKFAVQRPAQRKNDIAASVKRLDWANDKYLKAFGVTISPDMARTEAKVLKHPEVFFEKKTVRPMNTGRWDLRGAKFIEGNKQPLGLWGFFAFNSCVDMQNIKSFCQAFVPAYKAHGGKVANPVPGIVNLQCNPGTLMDCVNFHMSNIFKANKRYPEIVFIVVPDKSAHVYERIKKIFDCRYGVVTQVLQAPHVKAANAQYISNVCMKVNAKLGGQTSSLTATKAKPHGFFSRPTMMIGVDVSHASPGSDMPSIAAMCASVDRDGYQYRAAVETNGWRSEVLTNENIETMLPNFLKTYKQKAGCEVEHIYYFRDGVSEGQFAHVMKQEVAAIKKVFKARHNNAPGKDAKVTVIVATKRHHIRFFPDKGDRNGNCEPGTLVEKEVTHPFHYDFFLNSHHALQGTARPVHYHVLMDEIKAPVNQLQKMIYHQCYTFCRSTTPISLHPAVYYAHLAGARGRAHEALDYGDNPKVPEPVREKVNNPDGLVGKVQQDASTYSSEFKKNNPPPKLTRMPGFPESTIHDTMWWV</sequence>
<feature type="compositionally biased region" description="Basic and acidic residues" evidence="1">
    <location>
        <begin position="60"/>
        <end position="75"/>
    </location>
</feature>
<dbReference type="CDD" id="cd04657">
    <property type="entry name" value="Piwi_ago-like"/>
    <property type="match status" value="1"/>
</dbReference>